<dbReference type="InterPro" id="IPR029069">
    <property type="entry name" value="HotDog_dom_sf"/>
</dbReference>
<dbReference type="Proteomes" id="UP000008960">
    <property type="component" value="Chromosome"/>
</dbReference>
<dbReference type="InterPro" id="IPR006683">
    <property type="entry name" value="Thioestr_dom"/>
</dbReference>
<dbReference type="AlphaFoldDB" id="D4MVB4"/>
<name>D4MVB4_ANAHA</name>
<dbReference type="Pfam" id="PF03061">
    <property type="entry name" value="4HBT"/>
    <property type="match status" value="1"/>
</dbReference>
<evidence type="ECO:0000313" key="3">
    <source>
        <dbReference type="Proteomes" id="UP000008960"/>
    </source>
</evidence>
<dbReference type="CDD" id="cd03443">
    <property type="entry name" value="PaaI_thioesterase"/>
    <property type="match status" value="1"/>
</dbReference>
<evidence type="ECO:0000313" key="2">
    <source>
        <dbReference type="EMBL" id="CBL39330.1"/>
    </source>
</evidence>
<dbReference type="SUPFAM" id="SSF54637">
    <property type="entry name" value="Thioesterase/thiol ester dehydrase-isomerase"/>
    <property type="match status" value="1"/>
</dbReference>
<dbReference type="KEGG" id="bprl:CL2_24850"/>
<dbReference type="Gene3D" id="3.10.129.10">
    <property type="entry name" value="Hotdog Thioesterase"/>
    <property type="match status" value="1"/>
</dbReference>
<dbReference type="STRING" id="649756.ERS852387_00653"/>
<proteinExistence type="predicted"/>
<accession>D4MVB4</accession>
<dbReference type="EMBL" id="FP929061">
    <property type="protein sequence ID" value="CBL39330.1"/>
    <property type="molecule type" value="Genomic_DNA"/>
</dbReference>
<evidence type="ECO:0000259" key="1">
    <source>
        <dbReference type="Pfam" id="PF03061"/>
    </source>
</evidence>
<protein>
    <submittedName>
        <fullName evidence="2">Uncharacterized protein, possibly involved in aromatic compounds catabolism</fullName>
    </submittedName>
</protein>
<dbReference type="PATRIC" id="fig|245018.3.peg.2775"/>
<sequence>MKSTYIDFMVKRNNKQEKKMSKENFEKQIRKRMEQLDEINKHGIFKELKGTVTDFNYDTKSLTMTFEATKFHENAFGIMFGGSLAGMFDIAFGTLTAGLGDYSVAPTVQLSTTFLKGIPTGATVRTEVEAVSTGKTIMNFVGKAYVGEELVGSASGTFMTPRPFKKFNTEK</sequence>
<reference evidence="2 3" key="2">
    <citation type="submission" date="2010-03" db="EMBL/GenBank/DDBJ databases">
        <authorList>
            <person name="Pajon A."/>
        </authorList>
    </citation>
    <scope>NUCLEOTIDE SEQUENCE [LARGE SCALE GENOMIC DNA]</scope>
    <source>
        <strain evidence="2 3">SSC/2</strain>
    </source>
</reference>
<reference evidence="2 3" key="1">
    <citation type="submission" date="2010-03" db="EMBL/GenBank/DDBJ databases">
        <title>The genome sequence of Clostridiales sp. SSC/2.</title>
        <authorList>
            <consortium name="metaHIT consortium -- http://www.metahit.eu/"/>
            <person name="Pajon A."/>
            <person name="Turner K."/>
            <person name="Parkhill J."/>
            <person name="Duncan S."/>
            <person name="Flint H."/>
        </authorList>
    </citation>
    <scope>NUCLEOTIDE SEQUENCE [LARGE SCALE GENOMIC DNA]</scope>
    <source>
        <strain evidence="2 3">SSC/2</strain>
    </source>
</reference>
<feature type="domain" description="Thioesterase" evidence="1">
    <location>
        <begin position="76"/>
        <end position="149"/>
    </location>
</feature>
<gene>
    <name evidence="2" type="ORF">CL2_24850</name>
</gene>
<organism evidence="2 3">
    <name type="scientific">Anaerostipes hadrus</name>
    <dbReference type="NCBI Taxonomy" id="649756"/>
    <lineage>
        <taxon>Bacteria</taxon>
        <taxon>Bacillati</taxon>
        <taxon>Bacillota</taxon>
        <taxon>Clostridia</taxon>
        <taxon>Lachnospirales</taxon>
        <taxon>Lachnospiraceae</taxon>
        <taxon>Anaerostipes</taxon>
    </lineage>
</organism>